<keyword evidence="2" id="KW-1185">Reference proteome</keyword>
<dbReference type="RefSeq" id="WP_268849870.1">
    <property type="nucleotide sequence ID" value="NZ_CP114006.1"/>
</dbReference>
<protein>
    <submittedName>
        <fullName evidence="1">Tra5 transposase, IstA</fullName>
    </submittedName>
</protein>
<evidence type="ECO:0000313" key="1">
    <source>
        <dbReference type="EMBL" id="WAN63689.1"/>
    </source>
</evidence>
<organism evidence="1 2">
    <name type="scientific">Candidatus Phytoplasma rubi</name>
    <dbReference type="NCBI Taxonomy" id="399025"/>
    <lineage>
        <taxon>Bacteria</taxon>
        <taxon>Bacillati</taxon>
        <taxon>Mycoplasmatota</taxon>
        <taxon>Mollicutes</taxon>
        <taxon>Acholeplasmatales</taxon>
        <taxon>Acholeplasmataceae</taxon>
        <taxon>Candidatus Phytoplasma</taxon>
        <taxon>16SrV (Elm yellows group)</taxon>
    </lineage>
</organism>
<proteinExistence type="predicted"/>
<gene>
    <name evidence="1" type="ORF">RS022_09020</name>
</gene>
<dbReference type="Proteomes" id="UP001164727">
    <property type="component" value="Chromosome"/>
</dbReference>
<accession>A0ABY7BVY6</accession>
<sequence>MLIKKQIELLQTVILYQRPDLSKIILPLVKVYQKTLTITRILTLLKIKRHLYYYWRKSQKPKRKRQHNYQLITKRVSLLCQKYHYACGHRKITILYRHTFSENVNHKVILKIIRQNNWLMKMASSPH</sequence>
<evidence type="ECO:0000313" key="2">
    <source>
        <dbReference type="Proteomes" id="UP001164727"/>
    </source>
</evidence>
<name>A0ABY7BVY6_9MOLU</name>
<reference evidence="1 2" key="1">
    <citation type="journal article" date="2023" name="Microbiol. Resour. Announc.">
        <title>Complete Genome of 'Candidatus Phytoplasma rubi' RS, a Phytopathogenic Bacterium Associated with Rubus Stunt Disease.</title>
        <authorList>
            <person name="Duckeck D."/>
            <person name="Zubert C."/>
            <person name="Bohm J.W."/>
            <person name="Carminati G."/>
            <person name="Schneider B."/>
            <person name="Kube M."/>
        </authorList>
    </citation>
    <scope>NUCLEOTIDE SEQUENCE [LARGE SCALE GENOMIC DNA]</scope>
    <source>
        <strain evidence="1 2">RS</strain>
    </source>
</reference>
<dbReference type="EMBL" id="CP114006">
    <property type="protein sequence ID" value="WAN63689.1"/>
    <property type="molecule type" value="Genomic_DNA"/>
</dbReference>